<evidence type="ECO:0000259" key="7">
    <source>
        <dbReference type="PROSITE" id="PS50066"/>
    </source>
</evidence>
<dbReference type="Pfam" id="PF00319">
    <property type="entry name" value="SRF-TF"/>
    <property type="match status" value="1"/>
</dbReference>
<evidence type="ECO:0000256" key="2">
    <source>
        <dbReference type="ARBA" id="ARBA00023015"/>
    </source>
</evidence>
<dbReference type="GO" id="GO:0003677">
    <property type="term" value="F:DNA binding"/>
    <property type="evidence" value="ECO:0007669"/>
    <property type="project" value="UniProtKB-KW"/>
</dbReference>
<dbReference type="Gene3D" id="3.40.1810.10">
    <property type="entry name" value="Transcription factor, MADS-box"/>
    <property type="match status" value="1"/>
</dbReference>
<comment type="caution">
    <text evidence="8">The sequence shown here is derived from an EMBL/GenBank/DDBJ whole genome shotgun (WGS) entry which is preliminary data.</text>
</comment>
<keyword evidence="3" id="KW-0238">DNA-binding</keyword>
<evidence type="ECO:0000256" key="4">
    <source>
        <dbReference type="ARBA" id="ARBA00023163"/>
    </source>
</evidence>
<evidence type="ECO:0000256" key="6">
    <source>
        <dbReference type="SAM" id="MobiDB-lite"/>
    </source>
</evidence>
<name>A0ABC8R2B0_9AQUA</name>
<sequence length="261" mass="30100">MLICFSIHEARGIEEEPVKTLEMTRRKIKIQRIENERARKSTLKRRMAGLFKKVRELSVLCGVEAGVIINNRKDDPVFFPSHQEMEQMFKRLMIVPEMERNKKLVTQESYLKERVKKEMDKISRDERKNSEKELEEIMNQLIRGKDLNELDVTRLNGLYWLSAEKLKQLEQRNQELDRQGSSALPSPQLQQKDSLPLHPLPQVAPPMAASEEVGQIHSLSGDHRTSIHELVKKSMNDQHILDPADQVNGITGPTGGKYMGL</sequence>
<evidence type="ECO:0000313" key="9">
    <source>
        <dbReference type="Proteomes" id="UP001642360"/>
    </source>
</evidence>
<dbReference type="Proteomes" id="UP001642360">
    <property type="component" value="Unassembled WGS sequence"/>
</dbReference>
<reference evidence="8 9" key="1">
    <citation type="submission" date="2024-02" db="EMBL/GenBank/DDBJ databases">
        <authorList>
            <person name="Vignale AGUSTIN F."/>
            <person name="Sosa J E."/>
            <person name="Modenutti C."/>
        </authorList>
    </citation>
    <scope>NUCLEOTIDE SEQUENCE [LARGE SCALE GENOMIC DNA]</scope>
</reference>
<evidence type="ECO:0000256" key="1">
    <source>
        <dbReference type="ARBA" id="ARBA00004123"/>
    </source>
</evidence>
<dbReference type="CDD" id="cd00266">
    <property type="entry name" value="MADS_SRF_like"/>
    <property type="match status" value="1"/>
</dbReference>
<dbReference type="InterPro" id="IPR033897">
    <property type="entry name" value="SRF-like_MADS-box"/>
</dbReference>
<accession>A0ABC8R2B0</accession>
<dbReference type="InterPro" id="IPR002100">
    <property type="entry name" value="TF_MADSbox"/>
</dbReference>
<keyword evidence="4" id="KW-0804">Transcription</keyword>
<dbReference type="PANTHER" id="PTHR11945:SF521">
    <property type="entry name" value="AGAMOUS-LIKE 48-RELATED"/>
    <property type="match status" value="1"/>
</dbReference>
<dbReference type="GO" id="GO:0005634">
    <property type="term" value="C:nucleus"/>
    <property type="evidence" value="ECO:0007669"/>
    <property type="project" value="UniProtKB-SubCell"/>
</dbReference>
<dbReference type="PRINTS" id="PR00404">
    <property type="entry name" value="MADSDOMAIN"/>
</dbReference>
<dbReference type="EMBL" id="CAUOFW020000739">
    <property type="protein sequence ID" value="CAK9136197.1"/>
    <property type="molecule type" value="Genomic_DNA"/>
</dbReference>
<keyword evidence="5" id="KW-0539">Nucleus</keyword>
<dbReference type="SMART" id="SM00432">
    <property type="entry name" value="MADS"/>
    <property type="match status" value="1"/>
</dbReference>
<feature type="compositionally biased region" description="Polar residues" evidence="6">
    <location>
        <begin position="179"/>
        <end position="193"/>
    </location>
</feature>
<dbReference type="PROSITE" id="PS50066">
    <property type="entry name" value="MADS_BOX_2"/>
    <property type="match status" value="1"/>
</dbReference>
<evidence type="ECO:0000256" key="5">
    <source>
        <dbReference type="ARBA" id="ARBA00023242"/>
    </source>
</evidence>
<comment type="subcellular location">
    <subcellularLocation>
        <location evidence="1">Nucleus</location>
    </subcellularLocation>
</comment>
<proteinExistence type="predicted"/>
<feature type="domain" description="MADS-box" evidence="7">
    <location>
        <begin position="23"/>
        <end position="83"/>
    </location>
</feature>
<dbReference type="SUPFAM" id="SSF55455">
    <property type="entry name" value="SRF-like"/>
    <property type="match status" value="1"/>
</dbReference>
<dbReference type="InterPro" id="IPR036879">
    <property type="entry name" value="TF_MADSbox_sf"/>
</dbReference>
<gene>
    <name evidence="8" type="ORF">ILEXP_LOCUS3171</name>
</gene>
<keyword evidence="2" id="KW-0805">Transcription regulation</keyword>
<keyword evidence="9" id="KW-1185">Reference proteome</keyword>
<feature type="region of interest" description="Disordered" evidence="6">
    <location>
        <begin position="173"/>
        <end position="204"/>
    </location>
</feature>
<evidence type="ECO:0000256" key="3">
    <source>
        <dbReference type="ARBA" id="ARBA00023125"/>
    </source>
</evidence>
<evidence type="ECO:0000313" key="8">
    <source>
        <dbReference type="EMBL" id="CAK9136197.1"/>
    </source>
</evidence>
<dbReference type="PANTHER" id="PTHR11945">
    <property type="entry name" value="MADS BOX PROTEIN"/>
    <property type="match status" value="1"/>
</dbReference>
<organism evidence="8 9">
    <name type="scientific">Ilex paraguariensis</name>
    <name type="common">yerba mate</name>
    <dbReference type="NCBI Taxonomy" id="185542"/>
    <lineage>
        <taxon>Eukaryota</taxon>
        <taxon>Viridiplantae</taxon>
        <taxon>Streptophyta</taxon>
        <taxon>Embryophyta</taxon>
        <taxon>Tracheophyta</taxon>
        <taxon>Spermatophyta</taxon>
        <taxon>Magnoliopsida</taxon>
        <taxon>eudicotyledons</taxon>
        <taxon>Gunneridae</taxon>
        <taxon>Pentapetalae</taxon>
        <taxon>asterids</taxon>
        <taxon>campanulids</taxon>
        <taxon>Aquifoliales</taxon>
        <taxon>Aquifoliaceae</taxon>
        <taxon>Ilex</taxon>
    </lineage>
</organism>
<protein>
    <recommendedName>
        <fullName evidence="7">MADS-box domain-containing protein</fullName>
    </recommendedName>
</protein>
<dbReference type="AlphaFoldDB" id="A0ABC8R2B0"/>